<dbReference type="InterPro" id="IPR006145">
    <property type="entry name" value="PsdUridine_synth_RsuA/RluA"/>
</dbReference>
<accession>A0A372NRB7</accession>
<keyword evidence="8" id="KW-1185">Reference proteome</keyword>
<dbReference type="InterPro" id="IPR036986">
    <property type="entry name" value="S4_RNA-bd_sf"/>
</dbReference>
<dbReference type="GO" id="GO:0120159">
    <property type="term" value="F:rRNA pseudouridine synthase activity"/>
    <property type="evidence" value="ECO:0007669"/>
    <property type="project" value="UniProtKB-ARBA"/>
</dbReference>
<dbReference type="Gene3D" id="3.10.290.10">
    <property type="entry name" value="RNA-binding S4 domain"/>
    <property type="match status" value="1"/>
</dbReference>
<feature type="region of interest" description="Disordered" evidence="5">
    <location>
        <begin position="1"/>
        <end position="230"/>
    </location>
</feature>
<dbReference type="AlphaFoldDB" id="A0A372NRB7"/>
<dbReference type="SUPFAM" id="SSF55120">
    <property type="entry name" value="Pseudouridine synthase"/>
    <property type="match status" value="1"/>
</dbReference>
<evidence type="ECO:0000256" key="3">
    <source>
        <dbReference type="PROSITE-ProRule" id="PRU00182"/>
    </source>
</evidence>
<dbReference type="PROSITE" id="PS50889">
    <property type="entry name" value="S4"/>
    <property type="match status" value="1"/>
</dbReference>
<dbReference type="Gene3D" id="3.30.70.1560">
    <property type="entry name" value="Alpha-L RNA-binding motif"/>
    <property type="match status" value="1"/>
</dbReference>
<evidence type="ECO:0000256" key="5">
    <source>
        <dbReference type="SAM" id="MobiDB-lite"/>
    </source>
</evidence>
<dbReference type="GO" id="GO:0000455">
    <property type="term" value="P:enzyme-directed rRNA pseudouridine synthesis"/>
    <property type="evidence" value="ECO:0007669"/>
    <property type="project" value="UniProtKB-ARBA"/>
</dbReference>
<dbReference type="OrthoDB" id="9807213at2"/>
<feature type="compositionally biased region" description="Basic and acidic residues" evidence="5">
    <location>
        <begin position="40"/>
        <end position="52"/>
    </location>
</feature>
<dbReference type="SMART" id="SM00363">
    <property type="entry name" value="S4"/>
    <property type="match status" value="1"/>
</dbReference>
<evidence type="ECO:0000313" key="7">
    <source>
        <dbReference type="EMBL" id="RFZ91833.1"/>
    </source>
</evidence>
<feature type="domain" description="RNA-binding S4" evidence="6">
    <location>
        <begin position="234"/>
        <end position="298"/>
    </location>
</feature>
<keyword evidence="2 4" id="KW-0413">Isomerase</keyword>
<feature type="compositionally biased region" description="Basic and acidic residues" evidence="5">
    <location>
        <begin position="199"/>
        <end position="210"/>
    </location>
</feature>
<feature type="compositionally biased region" description="Basic and acidic residues" evidence="5">
    <location>
        <begin position="154"/>
        <end position="175"/>
    </location>
</feature>
<comment type="caution">
    <text evidence="7">The sequence shown here is derived from an EMBL/GenBank/DDBJ whole genome shotgun (WGS) entry which is preliminary data.</text>
</comment>
<reference evidence="7 8" key="1">
    <citation type="submission" date="2018-08" db="EMBL/GenBank/DDBJ databases">
        <title>Mucilaginibacter sp. MYSH2.</title>
        <authorList>
            <person name="Seo T."/>
        </authorList>
    </citation>
    <scope>NUCLEOTIDE SEQUENCE [LARGE SCALE GENOMIC DNA]</scope>
    <source>
        <strain evidence="7 8">MYSH2</strain>
    </source>
</reference>
<evidence type="ECO:0000259" key="6">
    <source>
        <dbReference type="SMART" id="SM00363"/>
    </source>
</evidence>
<name>A0A372NRB7_9SPHI</name>
<comment type="similarity">
    <text evidence="1 4">Belongs to the pseudouridine synthase RsuA family.</text>
</comment>
<evidence type="ECO:0000313" key="8">
    <source>
        <dbReference type="Proteomes" id="UP000264217"/>
    </source>
</evidence>
<gene>
    <name evidence="7" type="ORF">D0C36_10305</name>
</gene>
<dbReference type="InterPro" id="IPR042092">
    <property type="entry name" value="PsdUridine_s_RsuA/RluB/E/F_cat"/>
</dbReference>
<dbReference type="SUPFAM" id="SSF55174">
    <property type="entry name" value="Alpha-L RNA-binding motif"/>
    <property type="match status" value="1"/>
</dbReference>
<dbReference type="Proteomes" id="UP000264217">
    <property type="component" value="Unassembled WGS sequence"/>
</dbReference>
<dbReference type="Gene3D" id="3.30.70.580">
    <property type="entry name" value="Pseudouridine synthase I, catalytic domain, N-terminal subdomain"/>
    <property type="match status" value="1"/>
</dbReference>
<evidence type="ECO:0000256" key="1">
    <source>
        <dbReference type="ARBA" id="ARBA00008348"/>
    </source>
</evidence>
<dbReference type="GO" id="GO:0003723">
    <property type="term" value="F:RNA binding"/>
    <property type="evidence" value="ECO:0007669"/>
    <property type="project" value="UniProtKB-KW"/>
</dbReference>
<proteinExistence type="inferred from homology"/>
<dbReference type="PANTHER" id="PTHR47683:SF2">
    <property type="entry name" value="RNA-BINDING S4 DOMAIN-CONTAINING PROTEIN"/>
    <property type="match status" value="1"/>
</dbReference>
<dbReference type="CDD" id="cd02870">
    <property type="entry name" value="PseudoU_synth_RsuA_like"/>
    <property type="match status" value="1"/>
</dbReference>
<evidence type="ECO:0000256" key="4">
    <source>
        <dbReference type="RuleBase" id="RU003887"/>
    </source>
</evidence>
<dbReference type="FunFam" id="3.10.290.10:FF:000003">
    <property type="entry name" value="Pseudouridine synthase"/>
    <property type="match status" value="1"/>
</dbReference>
<protein>
    <recommendedName>
        <fullName evidence="4">Pseudouridine synthase</fullName>
        <ecNumber evidence="4">5.4.99.-</ecNumber>
    </recommendedName>
</protein>
<dbReference type="Pfam" id="PF01479">
    <property type="entry name" value="S4"/>
    <property type="match status" value="1"/>
</dbReference>
<dbReference type="InterPro" id="IPR050343">
    <property type="entry name" value="RsuA_PseudoU_synthase"/>
</dbReference>
<dbReference type="PANTHER" id="PTHR47683">
    <property type="entry name" value="PSEUDOURIDINE SYNTHASE FAMILY PROTEIN-RELATED"/>
    <property type="match status" value="1"/>
</dbReference>
<dbReference type="InterPro" id="IPR020094">
    <property type="entry name" value="TruA/RsuA/RluB/E/F_N"/>
</dbReference>
<dbReference type="EMBL" id="QWDC01000002">
    <property type="protein sequence ID" value="RFZ91833.1"/>
    <property type="molecule type" value="Genomic_DNA"/>
</dbReference>
<feature type="compositionally biased region" description="Basic and acidic residues" evidence="5">
    <location>
        <begin position="62"/>
        <end position="101"/>
    </location>
</feature>
<dbReference type="InterPro" id="IPR002942">
    <property type="entry name" value="S4_RNA-bd"/>
</dbReference>
<sequence length="468" mass="52678">MVFKRPTGNRDDKPNRRSGRPQGSAENTKRTSSSAPYGSRDGDKKPYGDRRPNSTNPKPFSRKAEFGDKEPGRRFDAPSSGDRKPYAGKDKPYTGRPESGDRPYSARPTDGDRPRRSSYGEQANGKKPFGKGKPYSGRPEGGDRPYSSRPTEGGSDRPFRPRPTEGGDRPKRSFGEGRGSGYANSTGKKDFKSTTTGYKKRDDRDSDRNAEAPTRTMRGRKNAPAPKQKDDGLIRLNRYIANAGICSRRKADELIEAGVISVNGEVVSELGYKVDPVKDMVRYNNEPLKRERMVYVLLNKPKDYITTTDDPQERRTVMHLVEKASRERIYPVGRLDRNTTGLLLMTNDGDLADKLSHPRNNITKLYNVELNKSLTQGDLNKIGFGLELEDGFIKPDSVSYVTGGSKKEIGIQIHSGKNRIVRRIFESLGYEVVKLDRSVYANLTKKDLPRGRWRYLDEKEVIQLKHLV</sequence>
<feature type="compositionally biased region" description="Polar residues" evidence="5">
    <location>
        <begin position="24"/>
        <end position="36"/>
    </location>
</feature>
<evidence type="ECO:0000256" key="2">
    <source>
        <dbReference type="ARBA" id="ARBA00023235"/>
    </source>
</evidence>
<dbReference type="NCBIfam" id="TIGR00093">
    <property type="entry name" value="pseudouridine synthase"/>
    <property type="match status" value="1"/>
</dbReference>
<dbReference type="Pfam" id="PF00849">
    <property type="entry name" value="PseudoU_synth_2"/>
    <property type="match status" value="1"/>
</dbReference>
<dbReference type="RefSeq" id="WP_117391545.1">
    <property type="nucleotide sequence ID" value="NZ_QWDC01000002.1"/>
</dbReference>
<organism evidence="7 8">
    <name type="scientific">Mucilaginibacter conchicola</name>
    <dbReference type="NCBI Taxonomy" id="2303333"/>
    <lineage>
        <taxon>Bacteria</taxon>
        <taxon>Pseudomonadati</taxon>
        <taxon>Bacteroidota</taxon>
        <taxon>Sphingobacteriia</taxon>
        <taxon>Sphingobacteriales</taxon>
        <taxon>Sphingobacteriaceae</taxon>
        <taxon>Mucilaginibacter</taxon>
    </lineage>
</organism>
<dbReference type="PROSITE" id="PS01149">
    <property type="entry name" value="PSI_RSU"/>
    <property type="match status" value="1"/>
</dbReference>
<dbReference type="InterPro" id="IPR020103">
    <property type="entry name" value="PsdUridine_synth_cat_dom_sf"/>
</dbReference>
<dbReference type="CDD" id="cd00165">
    <property type="entry name" value="S4"/>
    <property type="match status" value="1"/>
</dbReference>
<dbReference type="InterPro" id="IPR018496">
    <property type="entry name" value="PsdUridine_synth_RsuA/RluB_CS"/>
</dbReference>
<dbReference type="EC" id="5.4.99.-" evidence="4"/>
<dbReference type="InterPro" id="IPR000748">
    <property type="entry name" value="PsdUridine_synth_RsuA/RluB/E/F"/>
</dbReference>
<keyword evidence="3" id="KW-0694">RNA-binding</keyword>